<organism evidence="1 2">
    <name type="scientific">Herbaspirillum huttiense subsp. lycopersici</name>
    <dbReference type="NCBI Taxonomy" id="3074428"/>
    <lineage>
        <taxon>Bacteria</taxon>
        <taxon>Pseudomonadati</taxon>
        <taxon>Pseudomonadota</taxon>
        <taxon>Betaproteobacteria</taxon>
        <taxon>Burkholderiales</taxon>
        <taxon>Oxalobacteraceae</taxon>
        <taxon>Herbaspirillum</taxon>
    </lineage>
</organism>
<evidence type="ECO:0000313" key="2">
    <source>
        <dbReference type="Proteomes" id="UP001246576"/>
    </source>
</evidence>
<protein>
    <submittedName>
        <fullName evidence="1">DUF4160 domain-containing protein</fullName>
    </submittedName>
</protein>
<reference evidence="1" key="1">
    <citation type="submission" date="2023-09" db="EMBL/GenBank/DDBJ databases">
        <title>Description of first Herbaspirillum huttiense subsp. nephrolepsisexaltata and Herbaspirillum huttiense subsp. lycopersicon.</title>
        <authorList>
            <person name="Poudel M."/>
            <person name="Sharma A."/>
            <person name="Goss E."/>
            <person name="Tapia J.H."/>
            <person name="Harmon C.M."/>
            <person name="Jones J.B."/>
        </authorList>
    </citation>
    <scope>NUCLEOTIDE SEQUENCE</scope>
    <source>
        <strain evidence="1">SE1</strain>
    </source>
</reference>
<name>A0ABU2ELV1_9BURK</name>
<dbReference type="RefSeq" id="WP_121040991.1">
    <property type="nucleotide sequence ID" value="NZ_JAVLSJ010000006.1"/>
</dbReference>
<dbReference type="EMBL" id="JAVLSJ010000006">
    <property type="protein sequence ID" value="MDR9849137.1"/>
    <property type="molecule type" value="Genomic_DNA"/>
</dbReference>
<dbReference type="Proteomes" id="UP001246576">
    <property type="component" value="Unassembled WGS sequence"/>
</dbReference>
<gene>
    <name evidence="1" type="ORF">RI048_12975</name>
</gene>
<evidence type="ECO:0000313" key="1">
    <source>
        <dbReference type="EMBL" id="MDR9849137.1"/>
    </source>
</evidence>
<comment type="caution">
    <text evidence="1">The sequence shown here is derived from an EMBL/GenBank/DDBJ whole genome shotgun (WGS) entry which is preliminary data.</text>
</comment>
<sequence length="142" mass="16772">MKICSHKGLRVSVFTRNEHCPPHVHVGNGRWDARFRFSFWHNGVALWDVNPLWIAPAASLLEELRQVIEQPVNLRLARQRWWLSRQSVCLDHQHWDKDSEEVVSPSLWRRNAVAILWARYVPLRDRTELQLAGQARPLEIEL</sequence>
<accession>A0ABU2ELV1</accession>
<keyword evidence="2" id="KW-1185">Reference proteome</keyword>
<proteinExistence type="predicted"/>